<keyword evidence="2" id="KW-1185">Reference proteome</keyword>
<evidence type="ECO:0000313" key="2">
    <source>
        <dbReference type="Proteomes" id="UP001224775"/>
    </source>
</evidence>
<comment type="caution">
    <text evidence="1">The sequence shown here is derived from an EMBL/GenBank/DDBJ whole genome shotgun (WGS) entry which is preliminary data.</text>
</comment>
<dbReference type="EMBL" id="JATAAI010000005">
    <property type="protein sequence ID" value="KAK1745411.1"/>
    <property type="molecule type" value="Genomic_DNA"/>
</dbReference>
<dbReference type="AlphaFoldDB" id="A0AAD8YHS4"/>
<dbReference type="Proteomes" id="UP001224775">
    <property type="component" value="Unassembled WGS sequence"/>
</dbReference>
<name>A0AAD8YHS4_9STRA</name>
<reference evidence="1" key="1">
    <citation type="submission" date="2023-06" db="EMBL/GenBank/DDBJ databases">
        <title>Survivors Of The Sea: Transcriptome response of Skeletonema marinoi to long-term dormancy.</title>
        <authorList>
            <person name="Pinder M.I.M."/>
            <person name="Kourtchenko O."/>
            <person name="Robertson E.K."/>
            <person name="Larsson T."/>
            <person name="Maumus F."/>
            <person name="Osuna-Cruz C.M."/>
            <person name="Vancaester E."/>
            <person name="Stenow R."/>
            <person name="Vandepoele K."/>
            <person name="Ploug H."/>
            <person name="Bruchert V."/>
            <person name="Godhe A."/>
            <person name="Topel M."/>
        </authorList>
    </citation>
    <scope>NUCLEOTIDE SEQUENCE</scope>
    <source>
        <strain evidence="1">R05AC</strain>
    </source>
</reference>
<accession>A0AAD8YHS4</accession>
<protein>
    <submittedName>
        <fullName evidence="1">Uncharacterized protein</fullName>
    </submittedName>
</protein>
<proteinExistence type="predicted"/>
<sequence length="85" mass="8747">MASLPSTSSLTTHFVAFLTGAAIGKSLDAEELNAYRSANETVWTKLGRQLKYFVAGSVVLGLVAKLGSTALLKNGDGKSGTAASK</sequence>
<gene>
    <name evidence="1" type="ORF">QTG54_003335</name>
</gene>
<organism evidence="1 2">
    <name type="scientific">Skeletonema marinoi</name>
    <dbReference type="NCBI Taxonomy" id="267567"/>
    <lineage>
        <taxon>Eukaryota</taxon>
        <taxon>Sar</taxon>
        <taxon>Stramenopiles</taxon>
        <taxon>Ochrophyta</taxon>
        <taxon>Bacillariophyta</taxon>
        <taxon>Coscinodiscophyceae</taxon>
        <taxon>Thalassiosirophycidae</taxon>
        <taxon>Thalassiosirales</taxon>
        <taxon>Skeletonemataceae</taxon>
        <taxon>Skeletonema</taxon>
        <taxon>Skeletonema marinoi-dohrnii complex</taxon>
    </lineage>
</organism>
<evidence type="ECO:0000313" key="1">
    <source>
        <dbReference type="EMBL" id="KAK1745411.1"/>
    </source>
</evidence>